<comment type="caution">
    <text evidence="1">The sequence shown here is derived from an EMBL/GenBank/DDBJ whole genome shotgun (WGS) entry which is preliminary data.</text>
</comment>
<protein>
    <submittedName>
        <fullName evidence="1">Uncharacterized protein</fullName>
    </submittedName>
</protein>
<sequence>FLCLLSFGEAKESRSPAGARPGKPRTKHQLVKESTQTYSINPGNHSATPGTAQTITSLTISAAMNGNVPR</sequence>
<evidence type="ECO:0000313" key="1">
    <source>
        <dbReference type="EMBL" id="TFZ01670.1"/>
    </source>
</evidence>
<dbReference type="EMBL" id="SMLL01000003">
    <property type="protein sequence ID" value="TFZ01670.1"/>
    <property type="molecule type" value="Genomic_DNA"/>
</dbReference>
<gene>
    <name evidence="1" type="ORF">EZ242_09900</name>
</gene>
<keyword evidence="2" id="KW-1185">Reference proteome</keyword>
<accession>A0A4Z0BTA9</accession>
<dbReference type="OrthoDB" id="8821451at2"/>
<reference evidence="1 2" key="1">
    <citation type="submission" date="2019-03" db="EMBL/GenBank/DDBJ databases">
        <title>Ramlibacter rhizophilus CCTCC AB2015357, whole genome shotgun sequence.</title>
        <authorList>
            <person name="Zhang X."/>
            <person name="Feng G."/>
            <person name="Zhu H."/>
        </authorList>
    </citation>
    <scope>NUCLEOTIDE SEQUENCE [LARGE SCALE GENOMIC DNA]</scope>
    <source>
        <strain evidence="1 2">CCTCC AB2015357</strain>
    </source>
</reference>
<feature type="non-terminal residue" evidence="1">
    <location>
        <position position="1"/>
    </location>
</feature>
<dbReference type="AlphaFoldDB" id="A0A4Z0BTA9"/>
<name>A0A4Z0BTA9_9BURK</name>
<dbReference type="Proteomes" id="UP000297564">
    <property type="component" value="Unassembled WGS sequence"/>
</dbReference>
<evidence type="ECO:0000313" key="2">
    <source>
        <dbReference type="Proteomes" id="UP000297564"/>
    </source>
</evidence>
<proteinExistence type="predicted"/>
<organism evidence="1 2">
    <name type="scientific">Ramlibacter rhizophilus</name>
    <dbReference type="NCBI Taxonomy" id="1781167"/>
    <lineage>
        <taxon>Bacteria</taxon>
        <taxon>Pseudomonadati</taxon>
        <taxon>Pseudomonadota</taxon>
        <taxon>Betaproteobacteria</taxon>
        <taxon>Burkholderiales</taxon>
        <taxon>Comamonadaceae</taxon>
        <taxon>Ramlibacter</taxon>
    </lineage>
</organism>